<evidence type="ECO:0000256" key="3">
    <source>
        <dbReference type="ARBA" id="ARBA00022692"/>
    </source>
</evidence>
<dbReference type="CDD" id="cd06581">
    <property type="entry name" value="TM_PBP1_LivM_like"/>
    <property type="match status" value="1"/>
</dbReference>
<feature type="transmembrane region" description="Helical" evidence="6">
    <location>
        <begin position="167"/>
        <end position="186"/>
    </location>
</feature>
<evidence type="ECO:0000256" key="1">
    <source>
        <dbReference type="ARBA" id="ARBA00004651"/>
    </source>
</evidence>
<dbReference type="RefSeq" id="WP_345717411.1">
    <property type="nucleotide sequence ID" value="NZ_BAABFP010000007.1"/>
</dbReference>
<keyword evidence="8" id="KW-1185">Reference proteome</keyword>
<evidence type="ECO:0000313" key="8">
    <source>
        <dbReference type="Proteomes" id="UP001596189"/>
    </source>
</evidence>
<dbReference type="Proteomes" id="UP001596189">
    <property type="component" value="Unassembled WGS sequence"/>
</dbReference>
<accession>A0ABW1JJE6</accession>
<dbReference type="PANTHER" id="PTHR30482:SF20">
    <property type="entry name" value="HIGH-AFFINITY BRANCHED-CHAIN AMINO ACID TRANSPORT SYSTEM PERMEASE PROTEIN LIVM"/>
    <property type="match status" value="1"/>
</dbReference>
<keyword evidence="4 6" id="KW-1133">Transmembrane helix</keyword>
<keyword evidence="2" id="KW-1003">Cell membrane</keyword>
<proteinExistence type="predicted"/>
<dbReference type="EMBL" id="JBHSRD010000008">
    <property type="protein sequence ID" value="MFC6008873.1"/>
    <property type="molecule type" value="Genomic_DNA"/>
</dbReference>
<evidence type="ECO:0000256" key="4">
    <source>
        <dbReference type="ARBA" id="ARBA00022989"/>
    </source>
</evidence>
<comment type="caution">
    <text evidence="7">The sequence shown here is derived from an EMBL/GenBank/DDBJ whole genome shotgun (WGS) entry which is preliminary data.</text>
</comment>
<evidence type="ECO:0000256" key="5">
    <source>
        <dbReference type="ARBA" id="ARBA00023136"/>
    </source>
</evidence>
<name>A0ABW1JJE6_9ACTN</name>
<evidence type="ECO:0000256" key="6">
    <source>
        <dbReference type="SAM" id="Phobius"/>
    </source>
</evidence>
<dbReference type="InterPro" id="IPR001851">
    <property type="entry name" value="ABC_transp_permease"/>
</dbReference>
<feature type="transmembrane region" description="Helical" evidence="6">
    <location>
        <begin position="217"/>
        <end position="238"/>
    </location>
</feature>
<evidence type="ECO:0000313" key="7">
    <source>
        <dbReference type="EMBL" id="MFC6008873.1"/>
    </source>
</evidence>
<dbReference type="InterPro" id="IPR043428">
    <property type="entry name" value="LivM-like"/>
</dbReference>
<reference evidence="8" key="1">
    <citation type="journal article" date="2019" name="Int. J. Syst. Evol. Microbiol.">
        <title>The Global Catalogue of Microorganisms (GCM) 10K type strain sequencing project: providing services to taxonomists for standard genome sequencing and annotation.</title>
        <authorList>
            <consortium name="The Broad Institute Genomics Platform"/>
            <consortium name="The Broad Institute Genome Sequencing Center for Infectious Disease"/>
            <person name="Wu L."/>
            <person name="Ma J."/>
        </authorList>
    </citation>
    <scope>NUCLEOTIDE SEQUENCE [LARGE SCALE GENOMIC DNA]</scope>
    <source>
        <strain evidence="8">KACC 14249</strain>
    </source>
</reference>
<keyword evidence="5 6" id="KW-0472">Membrane</keyword>
<dbReference type="Pfam" id="PF02653">
    <property type="entry name" value="BPD_transp_2"/>
    <property type="match status" value="1"/>
</dbReference>
<sequence>MTPLLRHLGWAALAALLVLALSLLLGPFRNFELATVAAYFCAAAGLTVLTGLSGQLSLGQGAFMAVGAYAATGTSQLLADRTWAVGLSEVVPVLAGALAAGVVGLVIGVAAARLRGPYLAGVTLALAIAVPSVASLFDGLLGGDQGLTYAAEPPPAIGGRAVPVEQWQVWVSWAVALLVAVGLANLSRSRLGRTLRAIRDDESAAALAGVDVARARATVFGVSSVAAGAGGALVAWQTQIAAPGAYPLTLSLSLLIAVVIGGLGRLSGAAVGAALLVLLPDLAQSLTDALDLSAEQAQRWQGTLPQLLFGVVVILVVLVAPQGLHGLSERAVQRARKLSSPRPIPSHERQSER</sequence>
<gene>
    <name evidence="7" type="ORF">ACFQDO_17200</name>
</gene>
<evidence type="ECO:0000256" key="2">
    <source>
        <dbReference type="ARBA" id="ARBA00022475"/>
    </source>
</evidence>
<feature type="transmembrane region" description="Helical" evidence="6">
    <location>
        <begin position="91"/>
        <end position="111"/>
    </location>
</feature>
<feature type="transmembrane region" description="Helical" evidence="6">
    <location>
        <begin position="118"/>
        <end position="137"/>
    </location>
</feature>
<organism evidence="7 8">
    <name type="scientific">Angustibacter luteus</name>
    <dbReference type="NCBI Taxonomy" id="658456"/>
    <lineage>
        <taxon>Bacteria</taxon>
        <taxon>Bacillati</taxon>
        <taxon>Actinomycetota</taxon>
        <taxon>Actinomycetes</taxon>
        <taxon>Kineosporiales</taxon>
        <taxon>Kineosporiaceae</taxon>
    </lineage>
</organism>
<comment type="subcellular location">
    <subcellularLocation>
        <location evidence="1">Cell membrane</location>
        <topology evidence="1">Multi-pass membrane protein</topology>
    </subcellularLocation>
</comment>
<feature type="transmembrane region" description="Helical" evidence="6">
    <location>
        <begin position="34"/>
        <end position="54"/>
    </location>
</feature>
<dbReference type="PANTHER" id="PTHR30482">
    <property type="entry name" value="HIGH-AFFINITY BRANCHED-CHAIN AMINO ACID TRANSPORT SYSTEM PERMEASE"/>
    <property type="match status" value="1"/>
</dbReference>
<protein>
    <submittedName>
        <fullName evidence="7">Branched-chain amino acid ABC transporter permease</fullName>
    </submittedName>
</protein>
<feature type="transmembrane region" description="Helical" evidence="6">
    <location>
        <begin position="307"/>
        <end position="327"/>
    </location>
</feature>
<keyword evidence="3 6" id="KW-0812">Transmembrane</keyword>